<reference evidence="3" key="3">
    <citation type="submission" date="2023-12" db="EMBL/GenBank/DDBJ databases">
        <authorList>
            <person name="Sun Q."/>
            <person name="Inoue M."/>
        </authorList>
    </citation>
    <scope>NUCLEOTIDE SEQUENCE</scope>
    <source>
        <strain evidence="3">JCM 9373</strain>
    </source>
</reference>
<dbReference type="EMBL" id="BAAAUT010000039">
    <property type="protein sequence ID" value="GAA3149964.1"/>
    <property type="molecule type" value="Genomic_DNA"/>
</dbReference>
<reference evidence="4" key="2">
    <citation type="journal article" date="2019" name="Int. J. Syst. Evol. Microbiol.">
        <title>The Global Catalogue of Microorganisms (GCM) 10K type strain sequencing project: providing services to taxonomists for standard genome sequencing and annotation.</title>
        <authorList>
            <consortium name="The Broad Institute Genomics Platform"/>
            <consortium name="The Broad Institute Genome Sequencing Center for Infectious Disease"/>
            <person name="Wu L."/>
            <person name="Ma J."/>
        </authorList>
    </citation>
    <scope>NUCLEOTIDE SEQUENCE [LARGE SCALE GENOMIC DNA]</scope>
    <source>
        <strain evidence="4">JCM 9373</strain>
    </source>
</reference>
<dbReference type="RefSeq" id="WP_344862810.1">
    <property type="nucleotide sequence ID" value="NZ_BAAAUT010000039.1"/>
</dbReference>
<protein>
    <submittedName>
        <fullName evidence="3">Uncharacterized protein</fullName>
    </submittedName>
</protein>
<organism evidence="3 4">
    <name type="scientific">Planomonospora alba</name>
    <dbReference type="NCBI Taxonomy" id="161354"/>
    <lineage>
        <taxon>Bacteria</taxon>
        <taxon>Bacillati</taxon>
        <taxon>Actinomycetota</taxon>
        <taxon>Actinomycetes</taxon>
        <taxon>Streptosporangiales</taxon>
        <taxon>Streptosporangiaceae</taxon>
        <taxon>Planomonospora</taxon>
    </lineage>
</organism>
<evidence type="ECO:0000256" key="1">
    <source>
        <dbReference type="SAM" id="MobiDB-lite"/>
    </source>
</evidence>
<evidence type="ECO:0000313" key="2">
    <source>
        <dbReference type="EMBL" id="GAA3149738.1"/>
    </source>
</evidence>
<comment type="caution">
    <text evidence="3">The sequence shown here is derived from an EMBL/GenBank/DDBJ whole genome shotgun (WGS) entry which is preliminary data.</text>
</comment>
<evidence type="ECO:0000313" key="4">
    <source>
        <dbReference type="Proteomes" id="UP001500320"/>
    </source>
</evidence>
<evidence type="ECO:0000313" key="3">
    <source>
        <dbReference type="EMBL" id="GAA3149964.1"/>
    </source>
</evidence>
<gene>
    <name evidence="2" type="ORF">GCM10010466_45870</name>
    <name evidence="3" type="ORF">GCM10010466_46230</name>
</gene>
<feature type="region of interest" description="Disordered" evidence="1">
    <location>
        <begin position="48"/>
        <end position="114"/>
    </location>
</feature>
<accession>A0ABP6NJ70</accession>
<feature type="compositionally biased region" description="Basic residues" evidence="1">
    <location>
        <begin position="67"/>
        <end position="81"/>
    </location>
</feature>
<sequence length="114" mass="12297">MTLSAWFAGLARERLGTDRRSRAALAEAIARDRAADPEGDARMTAELRRMREARPAARRKAAEVRSRNRPWPRVGRHRAARACRSGTRKGPGTTVVVPGPFPGGAAGGRDPVSA</sequence>
<feature type="compositionally biased region" description="Basic and acidic residues" evidence="1">
    <location>
        <begin position="48"/>
        <end position="66"/>
    </location>
</feature>
<keyword evidence="4" id="KW-1185">Reference proteome</keyword>
<proteinExistence type="predicted"/>
<reference evidence="3" key="1">
    <citation type="journal article" date="2014" name="Int. J. Syst. Evol. Microbiol.">
        <title>Complete genome of a new Firmicutes species belonging to the dominant human colonic microbiota ('Ruminococcus bicirculans') reveals two chromosomes and a selective capacity to utilize plant glucans.</title>
        <authorList>
            <consortium name="NISC Comparative Sequencing Program"/>
            <person name="Wegmann U."/>
            <person name="Louis P."/>
            <person name="Goesmann A."/>
            <person name="Henrissat B."/>
            <person name="Duncan S.H."/>
            <person name="Flint H.J."/>
        </authorList>
    </citation>
    <scope>NUCLEOTIDE SEQUENCE</scope>
    <source>
        <strain evidence="3">JCM 9373</strain>
    </source>
</reference>
<dbReference type="EMBL" id="BAAAUT010000039">
    <property type="protein sequence ID" value="GAA3149738.1"/>
    <property type="molecule type" value="Genomic_DNA"/>
</dbReference>
<name>A0ABP6NJ70_9ACTN</name>
<dbReference type="Proteomes" id="UP001500320">
    <property type="component" value="Unassembled WGS sequence"/>
</dbReference>